<dbReference type="GeneID" id="92043123"/>
<reference evidence="1 2" key="1">
    <citation type="submission" date="2023-01" db="EMBL/GenBank/DDBJ databases">
        <title>Analysis of 21 Apiospora genomes using comparative genomics revels a genus with tremendous synthesis potential of carbohydrate active enzymes and secondary metabolites.</title>
        <authorList>
            <person name="Sorensen T."/>
        </authorList>
    </citation>
    <scope>NUCLEOTIDE SEQUENCE [LARGE SCALE GENOMIC DNA]</scope>
    <source>
        <strain evidence="1 2">CBS 114990</strain>
    </source>
</reference>
<name>A0ABR1WLW3_9PEZI</name>
<protein>
    <recommendedName>
        <fullName evidence="3">Peptidase M10 metallopeptidase domain-containing protein</fullName>
    </recommendedName>
</protein>
<evidence type="ECO:0000313" key="1">
    <source>
        <dbReference type="EMBL" id="KAK8084477.1"/>
    </source>
</evidence>
<gene>
    <name evidence="1" type="ORF">PG997_005748</name>
</gene>
<comment type="caution">
    <text evidence="1">The sequence shown here is derived from an EMBL/GenBank/DDBJ whole genome shotgun (WGS) entry which is preliminary data.</text>
</comment>
<dbReference type="Proteomes" id="UP001433268">
    <property type="component" value="Unassembled WGS sequence"/>
</dbReference>
<dbReference type="EMBL" id="JAQQWN010000005">
    <property type="protein sequence ID" value="KAK8084477.1"/>
    <property type="molecule type" value="Genomic_DNA"/>
</dbReference>
<evidence type="ECO:0000313" key="2">
    <source>
        <dbReference type="Proteomes" id="UP001433268"/>
    </source>
</evidence>
<dbReference type="Gene3D" id="3.40.390.10">
    <property type="entry name" value="Collagenase (Catalytic Domain)"/>
    <property type="match status" value="1"/>
</dbReference>
<dbReference type="SUPFAM" id="SSF55486">
    <property type="entry name" value="Metalloproteases ('zincins'), catalytic domain"/>
    <property type="match status" value="1"/>
</dbReference>
<proteinExistence type="predicted"/>
<evidence type="ECO:0008006" key="3">
    <source>
        <dbReference type="Google" id="ProtNLM"/>
    </source>
</evidence>
<accession>A0ABR1WLW3</accession>
<dbReference type="InterPro" id="IPR024079">
    <property type="entry name" value="MetalloPept_cat_dom_sf"/>
</dbReference>
<sequence length="135" mass="15000">MDLCHIKASLVQAIIQWKGAGVSFVEASPKEEVDFVVRYTTGQGYFAHAFFPGDIDSVLKLYPHALDPEYRGALAGILAHELGHIMGLRHEYVRETEDNSRAFLRTANLNCPVEQPACCFGAENPLSVMNAYWKG</sequence>
<organism evidence="1 2">
    <name type="scientific">Apiospora hydei</name>
    <dbReference type="NCBI Taxonomy" id="1337664"/>
    <lineage>
        <taxon>Eukaryota</taxon>
        <taxon>Fungi</taxon>
        <taxon>Dikarya</taxon>
        <taxon>Ascomycota</taxon>
        <taxon>Pezizomycotina</taxon>
        <taxon>Sordariomycetes</taxon>
        <taxon>Xylariomycetidae</taxon>
        <taxon>Amphisphaeriales</taxon>
        <taxon>Apiosporaceae</taxon>
        <taxon>Apiospora</taxon>
    </lineage>
</organism>
<dbReference type="RefSeq" id="XP_066668986.1">
    <property type="nucleotide sequence ID" value="XM_066810063.1"/>
</dbReference>
<keyword evidence="2" id="KW-1185">Reference proteome</keyword>